<evidence type="ECO:0000256" key="8">
    <source>
        <dbReference type="SAM" id="SignalP"/>
    </source>
</evidence>
<dbReference type="RefSeq" id="WP_339589098.1">
    <property type="nucleotide sequence ID" value="NZ_JBBHJZ010000005.1"/>
</dbReference>
<keyword evidence="5 9" id="KW-0378">Hydrolase</keyword>
<evidence type="ECO:0000313" key="9">
    <source>
        <dbReference type="EMBL" id="MEJ5979165.1"/>
    </source>
</evidence>
<name>A0ABU8S1G2_9SPHN</name>
<feature type="chain" id="PRO_5046002379" evidence="8">
    <location>
        <begin position="21"/>
        <end position="601"/>
    </location>
</feature>
<reference evidence="9 10" key="1">
    <citation type="submission" date="2024-03" db="EMBL/GenBank/DDBJ databases">
        <authorList>
            <person name="Jo J.-H."/>
        </authorList>
    </citation>
    <scope>NUCLEOTIDE SEQUENCE [LARGE SCALE GENOMIC DNA]</scope>
    <source>
        <strain evidence="9 10">PS1R-30</strain>
    </source>
</reference>
<gene>
    <name evidence="9" type="ORF">WG901_21105</name>
</gene>
<dbReference type="Pfam" id="PF07519">
    <property type="entry name" value="Tannase"/>
    <property type="match status" value="2"/>
</dbReference>
<comment type="similarity">
    <text evidence="1">Belongs to the tannase family.</text>
</comment>
<protein>
    <submittedName>
        <fullName evidence="9">Tannase/feruloyl esterase family alpha/beta hydrolase</fullName>
    </submittedName>
</protein>
<dbReference type="InterPro" id="IPR011118">
    <property type="entry name" value="Tannase/feruloyl_esterase"/>
</dbReference>
<evidence type="ECO:0000256" key="7">
    <source>
        <dbReference type="ARBA" id="ARBA00023157"/>
    </source>
</evidence>
<evidence type="ECO:0000256" key="4">
    <source>
        <dbReference type="ARBA" id="ARBA00022729"/>
    </source>
</evidence>
<dbReference type="PANTHER" id="PTHR33938">
    <property type="entry name" value="FERULOYL ESTERASE B-RELATED"/>
    <property type="match status" value="1"/>
</dbReference>
<keyword evidence="10" id="KW-1185">Reference proteome</keyword>
<sequence>MQAHRRKILLGAVAAVSAVAAVTAVGAASRKDPAGPPPSADFAATCTPEAMTAVVAGLGAGIEVKQVPNGPQLPRGTKLVPAAGRVPAYCQVTGSYVTNPKTGKKAHFLATFPERWNGKYLQLGCSGSCGYLLMNDPAAPPITITAQGYPGQLIEKGYATFGNDLGHVAASPVAMGSDWLKAADGSLDVDALEDYLFRADFVMADMGKAYTRAFYGRVNGAGARITRSYFSGCSQGGREALIAATRFPEKFDGIIAGSPVVNQSGILWHGMARALFARDTAPAKLTPGQIGLLKSRVLDVCDGLDGVKDGLIQNPAACQIHPRDVPICRPGEAGDTCLSKAQADSVSLYFAGVTDPAGNLVQPGMPMSDQGYGFVAPVPAGMPIDADMRFLVGKAFDGIPLATAREGGPGQIDALHAVVDAAAYRKYLGVLRRGTVMPEDFAKLLKSKARLLWYHNLSDEILTPFMSINAYKELAERHGGYASLRTRIRFFGVPGTGHCGMGGDGPSNFDAASALEDWVEKGAAPNALLARQLDPAFNNLLMGKVDWSRPALRTMPLCAFPQMAAYKGTGDIKRAENWECRASDTRMLQLGASGLQSGVRR</sequence>
<dbReference type="PANTHER" id="PTHR33938:SF15">
    <property type="entry name" value="FERULOYL ESTERASE B-RELATED"/>
    <property type="match status" value="1"/>
</dbReference>
<evidence type="ECO:0000256" key="6">
    <source>
        <dbReference type="ARBA" id="ARBA00022837"/>
    </source>
</evidence>
<evidence type="ECO:0000256" key="5">
    <source>
        <dbReference type="ARBA" id="ARBA00022801"/>
    </source>
</evidence>
<keyword evidence="6" id="KW-0106">Calcium</keyword>
<evidence type="ECO:0000256" key="1">
    <source>
        <dbReference type="ARBA" id="ARBA00006249"/>
    </source>
</evidence>
<evidence type="ECO:0000256" key="2">
    <source>
        <dbReference type="ARBA" id="ARBA00022487"/>
    </source>
</evidence>
<proteinExistence type="inferred from homology"/>
<keyword evidence="7" id="KW-1015">Disulfide bond</keyword>
<dbReference type="GO" id="GO:0016787">
    <property type="term" value="F:hydrolase activity"/>
    <property type="evidence" value="ECO:0007669"/>
    <property type="project" value="UniProtKB-KW"/>
</dbReference>
<dbReference type="Proteomes" id="UP001361239">
    <property type="component" value="Unassembled WGS sequence"/>
</dbReference>
<keyword evidence="4 8" id="KW-0732">Signal</keyword>
<comment type="caution">
    <text evidence="9">The sequence shown here is derived from an EMBL/GenBank/DDBJ whole genome shotgun (WGS) entry which is preliminary data.</text>
</comment>
<keyword evidence="2" id="KW-0719">Serine esterase</keyword>
<feature type="signal peptide" evidence="8">
    <location>
        <begin position="1"/>
        <end position="20"/>
    </location>
</feature>
<dbReference type="SUPFAM" id="SSF53474">
    <property type="entry name" value="alpha/beta-Hydrolases"/>
    <property type="match status" value="1"/>
</dbReference>
<organism evidence="9 10">
    <name type="scientific">Novosphingobium anseongense</name>
    <dbReference type="NCBI Taxonomy" id="3133436"/>
    <lineage>
        <taxon>Bacteria</taxon>
        <taxon>Pseudomonadati</taxon>
        <taxon>Pseudomonadota</taxon>
        <taxon>Alphaproteobacteria</taxon>
        <taxon>Sphingomonadales</taxon>
        <taxon>Sphingomonadaceae</taxon>
        <taxon>Novosphingobium</taxon>
    </lineage>
</organism>
<evidence type="ECO:0000313" key="10">
    <source>
        <dbReference type="Proteomes" id="UP001361239"/>
    </source>
</evidence>
<dbReference type="Gene3D" id="3.40.50.1820">
    <property type="entry name" value="alpha/beta hydrolase"/>
    <property type="match status" value="1"/>
</dbReference>
<evidence type="ECO:0000256" key="3">
    <source>
        <dbReference type="ARBA" id="ARBA00022723"/>
    </source>
</evidence>
<keyword evidence="3" id="KW-0479">Metal-binding</keyword>
<dbReference type="EMBL" id="JBBHJZ010000005">
    <property type="protein sequence ID" value="MEJ5979165.1"/>
    <property type="molecule type" value="Genomic_DNA"/>
</dbReference>
<accession>A0ABU8S1G2</accession>
<dbReference type="InterPro" id="IPR029058">
    <property type="entry name" value="AB_hydrolase_fold"/>
</dbReference>